<evidence type="ECO:0000259" key="5">
    <source>
        <dbReference type="Pfam" id="PF21258"/>
    </source>
</evidence>
<dbReference type="InterPro" id="IPR052052">
    <property type="entry name" value="Polysaccharide_Lyase_9"/>
</dbReference>
<accession>A0A2V1KDV2</accession>
<dbReference type="InterPro" id="IPR011050">
    <property type="entry name" value="Pectin_lyase_fold/virulence"/>
</dbReference>
<reference evidence="7" key="1">
    <citation type="submission" date="2018-05" db="EMBL/GenBank/DDBJ databases">
        <authorList>
            <person name="Li Y."/>
        </authorList>
    </citation>
    <scope>NUCLEOTIDE SEQUENCE [LARGE SCALE GENOMIC DNA]</scope>
    <source>
        <strain evidence="7">sk1b4</strain>
    </source>
</reference>
<dbReference type="Pfam" id="PF21258">
    <property type="entry name" value="Glyco_hydro_120_ins"/>
    <property type="match status" value="1"/>
</dbReference>
<dbReference type="InterPro" id="IPR011459">
    <property type="entry name" value="DUF1565"/>
</dbReference>
<dbReference type="RefSeq" id="WP_109093009.1">
    <property type="nucleotide sequence ID" value="NZ_QETB01000001.1"/>
</dbReference>
<dbReference type="Gene3D" id="2.60.40.1180">
    <property type="entry name" value="Golgi alpha-mannosidase II"/>
    <property type="match status" value="1"/>
</dbReference>
<dbReference type="SUPFAM" id="SSF51126">
    <property type="entry name" value="Pectin lyase-like"/>
    <property type="match status" value="1"/>
</dbReference>
<dbReference type="PANTHER" id="PTHR40088">
    <property type="entry name" value="PECTATE LYASE (EUROFUNG)"/>
    <property type="match status" value="1"/>
</dbReference>
<feature type="domain" description="Glycoside hydrolase 120 insertion" evidence="5">
    <location>
        <begin position="80"/>
        <end position="211"/>
    </location>
</feature>
<dbReference type="Proteomes" id="UP000245283">
    <property type="component" value="Unassembled WGS sequence"/>
</dbReference>
<dbReference type="AlphaFoldDB" id="A0A2V1KDV2"/>
<comment type="caution">
    <text evidence="6">The sequence shown here is derived from an EMBL/GenBank/DDBJ whole genome shotgun (WGS) entry which is preliminary data.</text>
</comment>
<gene>
    <name evidence="6" type="ORF">DD236_03790</name>
</gene>
<dbReference type="OrthoDB" id="9765222at2"/>
<evidence type="ECO:0000256" key="2">
    <source>
        <dbReference type="ARBA" id="ARBA00022525"/>
    </source>
</evidence>
<proteinExistence type="predicted"/>
<keyword evidence="7" id="KW-1185">Reference proteome</keyword>
<evidence type="ECO:0000259" key="4">
    <source>
        <dbReference type="Pfam" id="PF07602"/>
    </source>
</evidence>
<dbReference type="InterPro" id="IPR049169">
    <property type="entry name" value="Glyco_hydro_120_ins"/>
</dbReference>
<dbReference type="PANTHER" id="PTHR40088:SF2">
    <property type="entry name" value="SECRETED SUGAR HYDROLASE"/>
    <property type="match status" value="1"/>
</dbReference>
<dbReference type="Gene3D" id="2.160.20.10">
    <property type="entry name" value="Single-stranded right-handed beta-helix, Pectin lyase-like"/>
    <property type="match status" value="1"/>
</dbReference>
<comment type="subcellular location">
    <subcellularLocation>
        <location evidence="1">Secreted</location>
    </subcellularLocation>
</comment>
<feature type="domain" description="DUF1565" evidence="4">
    <location>
        <begin position="9"/>
        <end position="47"/>
    </location>
</feature>
<dbReference type="GO" id="GO:0005576">
    <property type="term" value="C:extracellular region"/>
    <property type="evidence" value="ECO:0007669"/>
    <property type="project" value="UniProtKB-SubCell"/>
</dbReference>
<sequence length="680" mass="73583">MTIFHVSPNGDDAAAGTAQVPLRTIQHAADLARPGDTVLVHAGTYREWVRPPRGGRSDLRRITFAAAPKEHAVITGAEVVSGWIEESPGLWSICLSNRLFSGQGVRNPFATELSGDWLVRPDPRDRMTSHQHLGQVFLDGRALSEGSFLESLGQPGPTTLLDDWTRREVPAPDANWATRQWFALVDRGKGTTNIYAYFGADTDPNEHLTEVSVRPAVFAPVRTHINWITVRGFELAQAATQWAPPTAAQEGLIAPNWAKGWIIEDNVIRDSRCSGISLGKEASTGENFAAERRDKPGYLYQLESVFAARQIGWDGEHIGSHIVRRNRIFACGQTGIVGHLGCVFSVIEDNDIFDIATRRDFFGHEIAGIKLHAAIDVAIRHNHIHKCTLAIWLDWQTQGTRISRNVLHANSRDLFIEVSHGPYIVDHNVLASPAALEVVSDGGAFVHNLVAGTVRLEPVLDRATPYHRPHSTQVAGYSVIPGGDDRWAGNLFVGGSVEEAYGSDFHSPGGVSSGLSCYEAYPDSTDGFMSSVLRADGSHDHDTYVGRRLPVHVAGNTYAGGARPFDREAGGAVLKGAVSVDVVAGDAEAPGSAEPVRGWPDSPVVLEITLPEGFQDATSPTVVGEELERSYFTDAEFEDPDGHPVGLSEDLIGHSAVRGENLVAGPVHGLQDGENSLAIW</sequence>
<evidence type="ECO:0000256" key="3">
    <source>
        <dbReference type="ARBA" id="ARBA00022729"/>
    </source>
</evidence>
<evidence type="ECO:0000313" key="6">
    <source>
        <dbReference type="EMBL" id="PWF27509.1"/>
    </source>
</evidence>
<keyword evidence="2" id="KW-0964">Secreted</keyword>
<dbReference type="InterPro" id="IPR012334">
    <property type="entry name" value="Pectin_lyas_fold"/>
</dbReference>
<dbReference type="Pfam" id="PF07602">
    <property type="entry name" value="DUF1565"/>
    <property type="match status" value="1"/>
</dbReference>
<protein>
    <recommendedName>
        <fullName evidence="8">Right handed beta helix domain-containing protein</fullName>
    </recommendedName>
</protein>
<evidence type="ECO:0000313" key="7">
    <source>
        <dbReference type="Proteomes" id="UP000245283"/>
    </source>
</evidence>
<evidence type="ECO:0000256" key="1">
    <source>
        <dbReference type="ARBA" id="ARBA00004613"/>
    </source>
</evidence>
<organism evidence="6 7">
    <name type="scientific">Ancrocorticia populi</name>
    <dbReference type="NCBI Taxonomy" id="2175228"/>
    <lineage>
        <taxon>Bacteria</taxon>
        <taxon>Bacillati</taxon>
        <taxon>Actinomycetota</taxon>
        <taxon>Actinomycetes</taxon>
        <taxon>Actinomycetales</taxon>
        <taxon>Actinomycetaceae</taxon>
        <taxon>Ancrocorticia</taxon>
    </lineage>
</organism>
<evidence type="ECO:0008006" key="8">
    <source>
        <dbReference type="Google" id="ProtNLM"/>
    </source>
</evidence>
<dbReference type="EMBL" id="QETB01000001">
    <property type="protein sequence ID" value="PWF27509.1"/>
    <property type="molecule type" value="Genomic_DNA"/>
</dbReference>
<keyword evidence="3" id="KW-0732">Signal</keyword>
<dbReference type="GO" id="GO:0016837">
    <property type="term" value="F:carbon-oxygen lyase activity, acting on polysaccharides"/>
    <property type="evidence" value="ECO:0007669"/>
    <property type="project" value="TreeGrafter"/>
</dbReference>
<dbReference type="InterPro" id="IPR013780">
    <property type="entry name" value="Glyco_hydro_b"/>
</dbReference>
<name>A0A2V1KDV2_9ACTO</name>